<dbReference type="InterPro" id="IPR050466">
    <property type="entry name" value="Carboxylest/Gibb_receptor"/>
</dbReference>
<organism evidence="3 4">
    <name type="scientific">Castanea mollissima</name>
    <name type="common">Chinese chestnut</name>
    <dbReference type="NCBI Taxonomy" id="60419"/>
    <lineage>
        <taxon>Eukaryota</taxon>
        <taxon>Viridiplantae</taxon>
        <taxon>Streptophyta</taxon>
        <taxon>Embryophyta</taxon>
        <taxon>Tracheophyta</taxon>
        <taxon>Spermatophyta</taxon>
        <taxon>Magnoliopsida</taxon>
        <taxon>eudicotyledons</taxon>
        <taxon>Gunneridae</taxon>
        <taxon>Pentapetalae</taxon>
        <taxon>rosids</taxon>
        <taxon>fabids</taxon>
        <taxon>Fagales</taxon>
        <taxon>Fagaceae</taxon>
        <taxon>Castanea</taxon>
    </lineage>
</organism>
<name>A0A8J4QQA6_9ROSI</name>
<dbReference type="Proteomes" id="UP000737018">
    <property type="component" value="Unassembled WGS sequence"/>
</dbReference>
<dbReference type="SUPFAM" id="SSF53474">
    <property type="entry name" value="alpha/beta-Hydrolases"/>
    <property type="match status" value="1"/>
</dbReference>
<dbReference type="InterPro" id="IPR013094">
    <property type="entry name" value="AB_hydrolase_3"/>
</dbReference>
<dbReference type="Pfam" id="PF07859">
    <property type="entry name" value="Abhydrolase_3"/>
    <property type="match status" value="1"/>
</dbReference>
<dbReference type="AlphaFoldDB" id="A0A8J4QQA6"/>
<gene>
    <name evidence="3" type="ORF">CMV_022726</name>
</gene>
<reference evidence="3" key="1">
    <citation type="submission" date="2020-03" db="EMBL/GenBank/DDBJ databases">
        <title>Castanea mollissima Vanexum genome sequencing.</title>
        <authorList>
            <person name="Staton M."/>
        </authorList>
    </citation>
    <scope>NUCLEOTIDE SEQUENCE</scope>
    <source>
        <tissue evidence="3">Leaf</tissue>
    </source>
</reference>
<evidence type="ECO:0000256" key="1">
    <source>
        <dbReference type="ARBA" id="ARBA00010515"/>
    </source>
</evidence>
<evidence type="ECO:0000259" key="2">
    <source>
        <dbReference type="Pfam" id="PF07859"/>
    </source>
</evidence>
<keyword evidence="4" id="KW-1185">Reference proteome</keyword>
<protein>
    <recommendedName>
        <fullName evidence="2">Alpha/beta hydrolase fold-3 domain-containing protein</fullName>
    </recommendedName>
</protein>
<dbReference type="InterPro" id="IPR029058">
    <property type="entry name" value="AB_hydrolase_fold"/>
</dbReference>
<comment type="caution">
    <text evidence="3">The sequence shown here is derived from an EMBL/GenBank/DDBJ whole genome shotgun (WGS) entry which is preliminary data.</text>
</comment>
<comment type="similarity">
    <text evidence="1">Belongs to the 'GDXG' lipolytic enzyme family.</text>
</comment>
<dbReference type="Gene3D" id="3.40.50.1820">
    <property type="entry name" value="alpha/beta hydrolase"/>
    <property type="match status" value="1"/>
</dbReference>
<accession>A0A8J4QQA6</accession>
<evidence type="ECO:0000313" key="4">
    <source>
        <dbReference type="Proteomes" id="UP000737018"/>
    </source>
</evidence>
<dbReference type="PANTHER" id="PTHR23024:SF546">
    <property type="entry name" value="CARBOXYLESTERASE 120-RELATED"/>
    <property type="match status" value="1"/>
</dbReference>
<feature type="domain" description="Alpha/beta hydrolase fold-3" evidence="2">
    <location>
        <begin position="91"/>
        <end position="312"/>
    </location>
</feature>
<dbReference type="OrthoDB" id="408631at2759"/>
<evidence type="ECO:0000313" key="3">
    <source>
        <dbReference type="EMBL" id="KAF3951647.1"/>
    </source>
</evidence>
<dbReference type="EMBL" id="JRKL02004848">
    <property type="protein sequence ID" value="KAF3951647.1"/>
    <property type="molecule type" value="Genomic_DNA"/>
</dbReference>
<dbReference type="PANTHER" id="PTHR23024">
    <property type="entry name" value="ARYLACETAMIDE DEACETYLASE"/>
    <property type="match status" value="1"/>
</dbReference>
<sequence length="335" mass="37288">MSGDQTAPPVSTIDPYEYLQIIQNSDGTIKRLYEIPSTPAAPDHNGSSPVITKDVTLNPNHNTWVRIFLPRQALDNTSTNNSVGNTKLPLIVYYHGGGFILLSADSTMNHDFCFNMALQLSAVVVSVEYRLAPEHRLPAAYHDSVEALHWIKCTHEKLLRDFADYSQCFLMGSSAGGNIAYHAGLRASTAVGDFEPLKIKGLILHHPFFGGSKRTESELRLVNAPVLPLCSTDLMWKLALPIGVDRDHEYCNPTVGGGFDHFDQIRELGWWVLVTGCDGDPLIDRQMELVEMLKKKGVKVEAQFNEGDYHGVELMDATKANALFVFLRHFLEKCC</sequence>
<proteinExistence type="inferred from homology"/>
<dbReference type="GO" id="GO:0016787">
    <property type="term" value="F:hydrolase activity"/>
    <property type="evidence" value="ECO:0007669"/>
    <property type="project" value="InterPro"/>
</dbReference>